<evidence type="ECO:0000313" key="1">
    <source>
        <dbReference type="EMBL" id="AZK48117.1"/>
    </source>
</evidence>
<dbReference type="RefSeq" id="WP_125084280.1">
    <property type="nucleotide sequence ID" value="NZ_CP034248.1"/>
</dbReference>
<sequence length="235" mass="26744">MEITRLRRPEAMIFDMDGTLFKTETLLIPVYHRLFDQLREEKLYTGETPPEDRILGGLGMLLDDIWKRVLPDHDITVHRRADELLLEYELIGLKDYDTELYPQVAETLKRLKERGVRLFVASNGLEHYVKEVANTHGISSLFEGIYSAGEHQTSSKVDLVKLLLDAHDINRAWMIGDRSSDVEAGKENGQTVIGCAYAGYGHGRELDGADKLISSFAELVTLYDRAADFSEEKER</sequence>
<dbReference type="EMBL" id="CP034248">
    <property type="protein sequence ID" value="AZK48117.1"/>
    <property type="molecule type" value="Genomic_DNA"/>
</dbReference>
<protein>
    <submittedName>
        <fullName evidence="1">HAD family hydrolase</fullName>
    </submittedName>
</protein>
<dbReference type="PANTHER" id="PTHR43434:SF1">
    <property type="entry name" value="PHOSPHOGLYCOLATE PHOSPHATASE"/>
    <property type="match status" value="1"/>
</dbReference>
<name>A0A3S8RYW4_9BACL</name>
<dbReference type="GO" id="GO:0008967">
    <property type="term" value="F:phosphoglycolate phosphatase activity"/>
    <property type="evidence" value="ECO:0007669"/>
    <property type="project" value="TreeGrafter"/>
</dbReference>
<accession>A0A3S8RYW4</accession>
<dbReference type="PANTHER" id="PTHR43434">
    <property type="entry name" value="PHOSPHOGLYCOLATE PHOSPHATASE"/>
    <property type="match status" value="1"/>
</dbReference>
<dbReference type="Gene3D" id="3.40.50.1000">
    <property type="entry name" value="HAD superfamily/HAD-like"/>
    <property type="match status" value="1"/>
</dbReference>
<keyword evidence="2" id="KW-1185">Reference proteome</keyword>
<dbReference type="InterPro" id="IPR041492">
    <property type="entry name" value="HAD_2"/>
</dbReference>
<gene>
    <name evidence="1" type="ORF">EIM92_19680</name>
</gene>
<dbReference type="SFLD" id="SFLDG01129">
    <property type="entry name" value="C1.5:_HAD__Beta-PGM__Phosphata"/>
    <property type="match status" value="1"/>
</dbReference>
<dbReference type="InterPro" id="IPR036412">
    <property type="entry name" value="HAD-like_sf"/>
</dbReference>
<dbReference type="Proteomes" id="UP000273145">
    <property type="component" value="Chromosome"/>
</dbReference>
<proteinExistence type="predicted"/>
<dbReference type="SFLD" id="SFLDS00003">
    <property type="entry name" value="Haloacid_Dehalogenase"/>
    <property type="match status" value="1"/>
</dbReference>
<reference evidence="1 2" key="1">
    <citation type="submission" date="2018-11" db="EMBL/GenBank/DDBJ databases">
        <title>Genome sequencing of Paenibacillus lentus DSM25539(T).</title>
        <authorList>
            <person name="Kook J.-K."/>
            <person name="Park S.-N."/>
            <person name="Lim Y.K."/>
        </authorList>
    </citation>
    <scope>NUCLEOTIDE SEQUENCE [LARGE SCALE GENOMIC DNA]</scope>
    <source>
        <strain evidence="1 2">DSM 25539</strain>
    </source>
</reference>
<evidence type="ECO:0000313" key="2">
    <source>
        <dbReference type="Proteomes" id="UP000273145"/>
    </source>
</evidence>
<dbReference type="AlphaFoldDB" id="A0A3S8RYW4"/>
<dbReference type="Gene3D" id="1.10.150.240">
    <property type="entry name" value="Putative phosphatase, domain 2"/>
    <property type="match status" value="1"/>
</dbReference>
<dbReference type="OrthoDB" id="9792518at2"/>
<dbReference type="GO" id="GO:0006281">
    <property type="term" value="P:DNA repair"/>
    <property type="evidence" value="ECO:0007669"/>
    <property type="project" value="TreeGrafter"/>
</dbReference>
<keyword evidence="1" id="KW-0378">Hydrolase</keyword>
<dbReference type="Pfam" id="PF13419">
    <property type="entry name" value="HAD_2"/>
    <property type="match status" value="1"/>
</dbReference>
<dbReference type="KEGG" id="plen:EIM92_19680"/>
<dbReference type="GO" id="GO:0005829">
    <property type="term" value="C:cytosol"/>
    <property type="evidence" value="ECO:0007669"/>
    <property type="project" value="TreeGrafter"/>
</dbReference>
<dbReference type="InterPro" id="IPR050155">
    <property type="entry name" value="HAD-like_hydrolase_sf"/>
</dbReference>
<dbReference type="SUPFAM" id="SSF56784">
    <property type="entry name" value="HAD-like"/>
    <property type="match status" value="1"/>
</dbReference>
<organism evidence="1 2">
    <name type="scientific">Paenibacillus lentus</name>
    <dbReference type="NCBI Taxonomy" id="1338368"/>
    <lineage>
        <taxon>Bacteria</taxon>
        <taxon>Bacillati</taxon>
        <taxon>Bacillota</taxon>
        <taxon>Bacilli</taxon>
        <taxon>Bacillales</taxon>
        <taxon>Paenibacillaceae</taxon>
        <taxon>Paenibacillus</taxon>
    </lineage>
</organism>
<dbReference type="InterPro" id="IPR023214">
    <property type="entry name" value="HAD_sf"/>
</dbReference>
<dbReference type="InterPro" id="IPR023198">
    <property type="entry name" value="PGP-like_dom2"/>
</dbReference>